<evidence type="ECO:0000313" key="3">
    <source>
        <dbReference type="Proteomes" id="UP000620550"/>
    </source>
</evidence>
<protein>
    <recommendedName>
        <fullName evidence="4">Coenzyme Q (Ubiquinone) biosynthesis protein Coq4</fullName>
    </recommendedName>
</protein>
<keyword evidence="1" id="KW-0472">Membrane</keyword>
<feature type="transmembrane region" description="Helical" evidence="1">
    <location>
        <begin position="36"/>
        <end position="55"/>
    </location>
</feature>
<comment type="caution">
    <text evidence="2">The sequence shown here is derived from an EMBL/GenBank/DDBJ whole genome shotgun (WGS) entry which is preliminary data.</text>
</comment>
<name>A0ABQ3HSB8_9SPHI</name>
<dbReference type="Pfam" id="PF05019">
    <property type="entry name" value="Coq4"/>
    <property type="match status" value="1"/>
</dbReference>
<proteinExistence type="predicted"/>
<keyword evidence="1" id="KW-1133">Transmembrane helix</keyword>
<keyword evidence="3" id="KW-1185">Reference proteome</keyword>
<evidence type="ECO:0000256" key="1">
    <source>
        <dbReference type="SAM" id="Phobius"/>
    </source>
</evidence>
<reference evidence="3" key="1">
    <citation type="journal article" date="2019" name="Int. J. Syst. Evol. Microbiol.">
        <title>The Global Catalogue of Microorganisms (GCM) 10K type strain sequencing project: providing services to taxonomists for standard genome sequencing and annotation.</title>
        <authorList>
            <consortium name="The Broad Institute Genomics Platform"/>
            <consortium name="The Broad Institute Genome Sequencing Center for Infectious Disease"/>
            <person name="Wu L."/>
            <person name="Ma J."/>
        </authorList>
    </citation>
    <scope>NUCLEOTIDE SEQUENCE [LARGE SCALE GENOMIC DNA]</scope>
    <source>
        <strain evidence="3">CGMCC 1.12966</strain>
    </source>
</reference>
<sequence>MKTIRLRLMMALYDGSSRLYAQLFKRHKKPWGIGKIAFLAYPPGTLGAALGDFYAHNGFDVMPKLENHDVFHVLTETGTAIQDEVAMQYLLLGNGKISLYLLAMIVIGTSLYPEYFRYFVQSFRKGRACQPFHGLEFSYLLEHPLSLLQGMLIAKTVTIHL</sequence>
<organism evidence="2 3">
    <name type="scientific">Sphingobacterium griseoflavum</name>
    <dbReference type="NCBI Taxonomy" id="1474952"/>
    <lineage>
        <taxon>Bacteria</taxon>
        <taxon>Pseudomonadati</taxon>
        <taxon>Bacteroidota</taxon>
        <taxon>Sphingobacteriia</taxon>
        <taxon>Sphingobacteriales</taxon>
        <taxon>Sphingobacteriaceae</taxon>
        <taxon>Sphingobacterium</taxon>
    </lineage>
</organism>
<dbReference type="EMBL" id="BNAF01000001">
    <property type="protein sequence ID" value="GHE23062.1"/>
    <property type="molecule type" value="Genomic_DNA"/>
</dbReference>
<evidence type="ECO:0008006" key="4">
    <source>
        <dbReference type="Google" id="ProtNLM"/>
    </source>
</evidence>
<keyword evidence="1" id="KW-0812">Transmembrane</keyword>
<feature type="transmembrane region" description="Helical" evidence="1">
    <location>
        <begin position="97"/>
        <end position="115"/>
    </location>
</feature>
<dbReference type="RefSeq" id="WP_189624577.1">
    <property type="nucleotide sequence ID" value="NZ_BNAF01000001.1"/>
</dbReference>
<dbReference type="Proteomes" id="UP000620550">
    <property type="component" value="Unassembled WGS sequence"/>
</dbReference>
<gene>
    <name evidence="2" type="ORF">GCM10017764_00300</name>
</gene>
<accession>A0ABQ3HSB8</accession>
<dbReference type="InterPro" id="IPR007715">
    <property type="entry name" value="Coq4"/>
</dbReference>
<evidence type="ECO:0000313" key="2">
    <source>
        <dbReference type="EMBL" id="GHE23062.1"/>
    </source>
</evidence>